<protein>
    <submittedName>
        <fullName evidence="1">NAD+ synthase</fullName>
    </submittedName>
</protein>
<gene>
    <name evidence="1" type="ORF">COB21_02835</name>
</gene>
<sequence length="67" mass="7945">YVENYFTTQEISDKYGIPLDLVINIVSKIHKAEYKRRQGPPTLRVSKKAFGIGRHYPITQKWMRFCN</sequence>
<evidence type="ECO:0000313" key="2">
    <source>
        <dbReference type="Proteomes" id="UP000218775"/>
    </source>
</evidence>
<name>A0A2A4X5X9_UNCAE</name>
<accession>A0A2A4X5X9</accession>
<feature type="non-terminal residue" evidence="1">
    <location>
        <position position="1"/>
    </location>
</feature>
<reference evidence="2" key="1">
    <citation type="submission" date="2017-08" db="EMBL/GenBank/DDBJ databases">
        <title>A dynamic microbial community with high functional redundancy inhabits the cold, oxic subseafloor aquifer.</title>
        <authorList>
            <person name="Tully B.J."/>
            <person name="Wheat C.G."/>
            <person name="Glazer B.T."/>
            <person name="Huber J.A."/>
        </authorList>
    </citation>
    <scope>NUCLEOTIDE SEQUENCE [LARGE SCALE GENOMIC DNA]</scope>
</reference>
<dbReference type="AlphaFoldDB" id="A0A2A4X5X9"/>
<dbReference type="EMBL" id="NVUK01000015">
    <property type="protein sequence ID" value="PCI77539.1"/>
    <property type="molecule type" value="Genomic_DNA"/>
</dbReference>
<dbReference type="Proteomes" id="UP000218775">
    <property type="component" value="Unassembled WGS sequence"/>
</dbReference>
<comment type="caution">
    <text evidence="1">The sequence shown here is derived from an EMBL/GenBank/DDBJ whole genome shotgun (WGS) entry which is preliminary data.</text>
</comment>
<organism evidence="1 2">
    <name type="scientific">Aerophobetes bacterium</name>
    <dbReference type="NCBI Taxonomy" id="2030807"/>
    <lineage>
        <taxon>Bacteria</taxon>
        <taxon>Candidatus Aerophobota</taxon>
    </lineage>
</organism>
<proteinExistence type="predicted"/>
<dbReference type="Gene3D" id="1.10.10.1510">
    <property type="match status" value="1"/>
</dbReference>
<evidence type="ECO:0000313" key="1">
    <source>
        <dbReference type="EMBL" id="PCI77539.1"/>
    </source>
</evidence>